<evidence type="ECO:0000313" key="2">
    <source>
        <dbReference type="EMBL" id="KAJ7356718.1"/>
    </source>
</evidence>
<protein>
    <submittedName>
        <fullName evidence="2">Uncharacterized protein</fullName>
    </submittedName>
</protein>
<accession>A0AAD7EZQ4</accession>
<keyword evidence="3" id="KW-1185">Reference proteome</keyword>
<organism evidence="2 3">
    <name type="scientific">Mycena albidolilacea</name>
    <dbReference type="NCBI Taxonomy" id="1033008"/>
    <lineage>
        <taxon>Eukaryota</taxon>
        <taxon>Fungi</taxon>
        <taxon>Dikarya</taxon>
        <taxon>Basidiomycota</taxon>
        <taxon>Agaricomycotina</taxon>
        <taxon>Agaricomycetes</taxon>
        <taxon>Agaricomycetidae</taxon>
        <taxon>Agaricales</taxon>
        <taxon>Marasmiineae</taxon>
        <taxon>Mycenaceae</taxon>
        <taxon>Mycena</taxon>
    </lineage>
</organism>
<feature type="region of interest" description="Disordered" evidence="1">
    <location>
        <begin position="279"/>
        <end position="298"/>
    </location>
</feature>
<gene>
    <name evidence="2" type="ORF">DFH08DRAFT_463801</name>
</gene>
<evidence type="ECO:0000256" key="1">
    <source>
        <dbReference type="SAM" id="MobiDB-lite"/>
    </source>
</evidence>
<name>A0AAD7EZQ4_9AGAR</name>
<sequence>MLSSGSEPRLPPDLERTVFELAAHRDPPTALRIILVAHRCRAWIEPLLYRSVLVCQSSWSLPSLRQTIEARPARSAKWIKEIQIDPYLLPNDPAVARILSICTGVVHLVDLSQGRTPFSVLSQLRLERMCIGLDIIDGLPVLAEDSSYFHHPAFARLTHLHLLDAPHRWPHIPFAGLPALTHLALRNYKTQIRPSNVLVLQKILAECPRLEVLVVFIPFCRPEDQNTQLTKFLVDDPRLVISPRSLNCRHDIWDFTAQELCSVDEIMVFENREPHLENPWTKKTTRRSRRKRTGRRGV</sequence>
<feature type="compositionally biased region" description="Basic residues" evidence="1">
    <location>
        <begin position="283"/>
        <end position="298"/>
    </location>
</feature>
<dbReference type="EMBL" id="JARIHO010000008">
    <property type="protein sequence ID" value="KAJ7356718.1"/>
    <property type="molecule type" value="Genomic_DNA"/>
</dbReference>
<dbReference type="Proteomes" id="UP001218218">
    <property type="component" value="Unassembled WGS sequence"/>
</dbReference>
<evidence type="ECO:0000313" key="3">
    <source>
        <dbReference type="Proteomes" id="UP001218218"/>
    </source>
</evidence>
<comment type="caution">
    <text evidence="2">The sequence shown here is derived from an EMBL/GenBank/DDBJ whole genome shotgun (WGS) entry which is preliminary data.</text>
</comment>
<proteinExistence type="predicted"/>
<reference evidence="2" key="1">
    <citation type="submission" date="2023-03" db="EMBL/GenBank/DDBJ databases">
        <title>Massive genome expansion in bonnet fungi (Mycena s.s.) driven by repeated elements and novel gene families across ecological guilds.</title>
        <authorList>
            <consortium name="Lawrence Berkeley National Laboratory"/>
            <person name="Harder C.B."/>
            <person name="Miyauchi S."/>
            <person name="Viragh M."/>
            <person name="Kuo A."/>
            <person name="Thoen E."/>
            <person name="Andreopoulos B."/>
            <person name="Lu D."/>
            <person name="Skrede I."/>
            <person name="Drula E."/>
            <person name="Henrissat B."/>
            <person name="Morin E."/>
            <person name="Kohler A."/>
            <person name="Barry K."/>
            <person name="LaButti K."/>
            <person name="Morin E."/>
            <person name="Salamov A."/>
            <person name="Lipzen A."/>
            <person name="Mereny Z."/>
            <person name="Hegedus B."/>
            <person name="Baldrian P."/>
            <person name="Stursova M."/>
            <person name="Weitz H."/>
            <person name="Taylor A."/>
            <person name="Grigoriev I.V."/>
            <person name="Nagy L.G."/>
            <person name="Martin F."/>
            <person name="Kauserud H."/>
        </authorList>
    </citation>
    <scope>NUCLEOTIDE SEQUENCE</scope>
    <source>
        <strain evidence="2">CBHHK002</strain>
    </source>
</reference>
<dbReference type="AlphaFoldDB" id="A0AAD7EZQ4"/>